<organism evidence="2 3">
    <name type="scientific">Tigheibacillus halophilus</name>
    <dbReference type="NCBI Taxonomy" id="361280"/>
    <lineage>
        <taxon>Bacteria</taxon>
        <taxon>Bacillati</taxon>
        <taxon>Bacillota</taxon>
        <taxon>Bacilli</taxon>
        <taxon>Bacillales</taxon>
        <taxon>Bacillaceae</taxon>
        <taxon>Tigheibacillus</taxon>
    </lineage>
</organism>
<keyword evidence="1" id="KW-1133">Transmembrane helix</keyword>
<evidence type="ECO:0000256" key="1">
    <source>
        <dbReference type="SAM" id="Phobius"/>
    </source>
</evidence>
<comment type="caution">
    <text evidence="2">The sequence shown here is derived from an EMBL/GenBank/DDBJ whole genome shotgun (WGS) entry which is preliminary data.</text>
</comment>
<evidence type="ECO:0000313" key="3">
    <source>
        <dbReference type="Proteomes" id="UP001281447"/>
    </source>
</evidence>
<dbReference type="Proteomes" id="UP001281447">
    <property type="component" value="Unassembled WGS sequence"/>
</dbReference>
<keyword evidence="1" id="KW-0812">Transmembrane</keyword>
<protein>
    <recommendedName>
        <fullName evidence="4">ABC transporter permease</fullName>
    </recommendedName>
</protein>
<dbReference type="EMBL" id="JAWDIP010000004">
    <property type="protein sequence ID" value="MDY0396002.1"/>
    <property type="molecule type" value="Genomic_DNA"/>
</dbReference>
<accession>A0ABU5C9J0</accession>
<reference evidence="2 3" key="1">
    <citation type="submission" date="2023-10" db="EMBL/GenBank/DDBJ databases">
        <title>Virgibacillus halophilus 5B73C genome.</title>
        <authorList>
            <person name="Miliotis G."/>
            <person name="Sengupta P."/>
            <person name="Hameed A."/>
            <person name="Chuvochina M."/>
            <person name="Mcdonagh F."/>
            <person name="Simpson A.C."/>
            <person name="Singh N.K."/>
            <person name="Rekha P.D."/>
            <person name="Raman K."/>
            <person name="Hugenholtz P."/>
            <person name="Venkateswaran K."/>
        </authorList>
    </citation>
    <scope>NUCLEOTIDE SEQUENCE [LARGE SCALE GENOMIC DNA]</scope>
    <source>
        <strain evidence="2 3">5B73C</strain>
    </source>
</reference>
<keyword evidence="3" id="KW-1185">Reference proteome</keyword>
<name>A0ABU5C9J0_9BACI</name>
<evidence type="ECO:0008006" key="4">
    <source>
        <dbReference type="Google" id="ProtNLM"/>
    </source>
</evidence>
<keyword evidence="1" id="KW-0472">Membrane</keyword>
<sequence>MFLRIGMLDVAFWQVGLSLIILIATIALMAWIGARVYRGGVLMYGRSSSLKDIRKAFQLTKNE</sequence>
<feature type="transmembrane region" description="Helical" evidence="1">
    <location>
        <begin position="12"/>
        <end position="34"/>
    </location>
</feature>
<evidence type="ECO:0000313" key="2">
    <source>
        <dbReference type="EMBL" id="MDY0396002.1"/>
    </source>
</evidence>
<proteinExistence type="predicted"/>
<gene>
    <name evidence="2" type="ORF">RWE15_18550</name>
</gene>